<feature type="region of interest" description="Disordered" evidence="1">
    <location>
        <begin position="107"/>
        <end position="150"/>
    </location>
</feature>
<dbReference type="AlphaFoldDB" id="A0A843U4X6"/>
<comment type="caution">
    <text evidence="3">The sequence shown here is derived from an EMBL/GenBank/DDBJ whole genome shotgun (WGS) entry which is preliminary data.</text>
</comment>
<sequence>MKGGGGGGIGAGGPAAHHQMGDPDDYKKKNASGGRRFIWDYLLLGLRAMLLTAVLLFAAYAVYFLQLFPTYCRHYYPHRRHQTSPEDEGILNDAVLRATIGLATSASAGNDTSLSRPPSRLQQLSTAPQGEGIDAPTGSPPLSVRPRSPSSEMATSLRHIVFGIAASAKLWDKRKEYIKVWWRPREMRGCVWLDNTVKTPRGEQGLLPRIRISADTSKFPYTHRGGHRSAIRISRIVSETIRNLPAGASEVRWLVMGDDDTVFFPDNLLRVLSKYDYRQPYYIGAVSESHLQNIYFSYGMAYGGGGFAISRPLAEALTRMQDRCIARYPALYGSDDRMQACMAELGVPLTREPGFHQYDVYGSLFGLLAAHPVAPLVSIHHLDVVEPVFPGETRVSALRKLFQGPVRLDSGGVMQQSICYDVNSRSGRKWTVAVSWGYAVQVVRGVMSPREVETPTRTFLNWYRRADYTAYSFNTRPVARSPCQKPFVFYFASAATANNATEGRGATTTVTYYARYRREAKHPACKWKIEEPSTVERVVVYKRADPHLWDRAPRRNCCRVRPRKKGDRTMTIDVGLCRDGEISQPQQP</sequence>
<keyword evidence="2" id="KW-1133">Transmembrane helix</keyword>
<protein>
    <submittedName>
        <fullName evidence="3">Uncharacterized protein</fullName>
    </submittedName>
</protein>
<evidence type="ECO:0000313" key="3">
    <source>
        <dbReference type="EMBL" id="MQL78571.1"/>
    </source>
</evidence>
<feature type="transmembrane region" description="Helical" evidence="2">
    <location>
        <begin position="37"/>
        <end position="63"/>
    </location>
</feature>
<name>A0A843U4X6_COLES</name>
<organism evidence="3 4">
    <name type="scientific">Colocasia esculenta</name>
    <name type="common">Wild taro</name>
    <name type="synonym">Arum esculentum</name>
    <dbReference type="NCBI Taxonomy" id="4460"/>
    <lineage>
        <taxon>Eukaryota</taxon>
        <taxon>Viridiplantae</taxon>
        <taxon>Streptophyta</taxon>
        <taxon>Embryophyta</taxon>
        <taxon>Tracheophyta</taxon>
        <taxon>Spermatophyta</taxon>
        <taxon>Magnoliopsida</taxon>
        <taxon>Liliopsida</taxon>
        <taxon>Araceae</taxon>
        <taxon>Aroideae</taxon>
        <taxon>Colocasieae</taxon>
        <taxon>Colocasia</taxon>
    </lineage>
</organism>
<evidence type="ECO:0000313" key="4">
    <source>
        <dbReference type="Proteomes" id="UP000652761"/>
    </source>
</evidence>
<dbReference type="Pfam" id="PF04646">
    <property type="entry name" value="DUF604"/>
    <property type="match status" value="1"/>
</dbReference>
<dbReference type="PANTHER" id="PTHR10811">
    <property type="entry name" value="FRINGE-RELATED"/>
    <property type="match status" value="1"/>
</dbReference>
<feature type="compositionally biased region" description="Polar residues" evidence="1">
    <location>
        <begin position="107"/>
        <end position="128"/>
    </location>
</feature>
<feature type="region of interest" description="Disordered" evidence="1">
    <location>
        <begin position="1"/>
        <end position="29"/>
    </location>
</feature>
<keyword evidence="2" id="KW-0472">Membrane</keyword>
<reference evidence="3" key="1">
    <citation type="submission" date="2017-07" db="EMBL/GenBank/DDBJ databases">
        <title>Taro Niue Genome Assembly and Annotation.</title>
        <authorList>
            <person name="Atibalentja N."/>
            <person name="Keating K."/>
            <person name="Fields C.J."/>
        </authorList>
    </citation>
    <scope>NUCLEOTIDE SEQUENCE</scope>
    <source>
        <strain evidence="3">Niue_2</strain>
        <tissue evidence="3">Leaf</tissue>
    </source>
</reference>
<dbReference type="OrthoDB" id="421979at2759"/>
<dbReference type="InterPro" id="IPR006740">
    <property type="entry name" value="DUF604"/>
</dbReference>
<keyword evidence="4" id="KW-1185">Reference proteome</keyword>
<feature type="compositionally biased region" description="Basic and acidic residues" evidence="1">
    <location>
        <begin position="19"/>
        <end position="28"/>
    </location>
</feature>
<feature type="compositionally biased region" description="Low complexity" evidence="1">
    <location>
        <begin position="140"/>
        <end position="150"/>
    </location>
</feature>
<dbReference type="EMBL" id="NMUH01000407">
    <property type="protein sequence ID" value="MQL78571.1"/>
    <property type="molecule type" value="Genomic_DNA"/>
</dbReference>
<evidence type="ECO:0000256" key="1">
    <source>
        <dbReference type="SAM" id="MobiDB-lite"/>
    </source>
</evidence>
<dbReference type="Gene3D" id="3.90.550.50">
    <property type="match status" value="1"/>
</dbReference>
<feature type="compositionally biased region" description="Gly residues" evidence="1">
    <location>
        <begin position="1"/>
        <end position="13"/>
    </location>
</feature>
<keyword evidence="2" id="KW-0812">Transmembrane</keyword>
<gene>
    <name evidence="3" type="ORF">Taro_011006</name>
</gene>
<evidence type="ECO:0000256" key="2">
    <source>
        <dbReference type="SAM" id="Phobius"/>
    </source>
</evidence>
<dbReference type="FunFam" id="3.90.550.50:FF:000006">
    <property type="entry name" value="Fringe-related protein-like"/>
    <property type="match status" value="1"/>
</dbReference>
<proteinExistence type="predicted"/>
<dbReference type="Proteomes" id="UP000652761">
    <property type="component" value="Unassembled WGS sequence"/>
</dbReference>
<accession>A0A843U4X6</accession>